<dbReference type="AlphaFoldDB" id="A0A7W7RST3"/>
<protein>
    <submittedName>
        <fullName evidence="1">Uncharacterized protein</fullName>
    </submittedName>
</protein>
<evidence type="ECO:0000313" key="2">
    <source>
        <dbReference type="Proteomes" id="UP000534286"/>
    </source>
</evidence>
<name>A0A7W7RST3_9ACTN</name>
<reference evidence="1 2" key="1">
    <citation type="submission" date="2020-08" db="EMBL/GenBank/DDBJ databases">
        <title>Sequencing the genomes of 1000 actinobacteria strains.</title>
        <authorList>
            <person name="Klenk H.-P."/>
        </authorList>
    </citation>
    <scope>NUCLEOTIDE SEQUENCE [LARGE SCALE GENOMIC DNA]</scope>
    <source>
        <strain evidence="1 2">DSM 43023</strain>
    </source>
</reference>
<gene>
    <name evidence="1" type="ORF">FHR32_001855</name>
</gene>
<accession>A0A7W7RST3</accession>
<evidence type="ECO:0000313" key="1">
    <source>
        <dbReference type="EMBL" id="MBB4937550.1"/>
    </source>
</evidence>
<comment type="caution">
    <text evidence="1">The sequence shown here is derived from an EMBL/GenBank/DDBJ whole genome shotgun (WGS) entry which is preliminary data.</text>
</comment>
<dbReference type="EMBL" id="JACHJU010000001">
    <property type="protein sequence ID" value="MBB4937550.1"/>
    <property type="molecule type" value="Genomic_DNA"/>
</dbReference>
<sequence>MSERSVAEEVVTESKRFSAVAKGAVTVPGRPVPVVGKGE</sequence>
<organism evidence="1 2">
    <name type="scientific">Streptosporangium album</name>
    <dbReference type="NCBI Taxonomy" id="47479"/>
    <lineage>
        <taxon>Bacteria</taxon>
        <taxon>Bacillati</taxon>
        <taxon>Actinomycetota</taxon>
        <taxon>Actinomycetes</taxon>
        <taxon>Streptosporangiales</taxon>
        <taxon>Streptosporangiaceae</taxon>
        <taxon>Streptosporangium</taxon>
    </lineage>
</organism>
<dbReference type="Proteomes" id="UP000534286">
    <property type="component" value="Unassembled WGS sequence"/>
</dbReference>
<keyword evidence="2" id="KW-1185">Reference proteome</keyword>
<proteinExistence type="predicted"/>